<evidence type="ECO:0000313" key="3">
    <source>
        <dbReference type="Proteomes" id="UP000288012"/>
    </source>
</evidence>
<feature type="transmembrane region" description="Helical" evidence="1">
    <location>
        <begin position="158"/>
        <end position="179"/>
    </location>
</feature>
<keyword evidence="1" id="KW-0472">Membrane</keyword>
<feature type="transmembrane region" description="Helical" evidence="1">
    <location>
        <begin position="27"/>
        <end position="47"/>
    </location>
</feature>
<keyword evidence="3" id="KW-1185">Reference proteome</keyword>
<evidence type="ECO:0000313" key="2">
    <source>
        <dbReference type="EMBL" id="RUQ89043.1"/>
    </source>
</evidence>
<organism evidence="2 3">
    <name type="scientific">Legionella septentrionalis</name>
    <dbReference type="NCBI Taxonomy" id="2498109"/>
    <lineage>
        <taxon>Bacteria</taxon>
        <taxon>Pseudomonadati</taxon>
        <taxon>Pseudomonadota</taxon>
        <taxon>Gammaproteobacteria</taxon>
        <taxon>Legionellales</taxon>
        <taxon>Legionellaceae</taxon>
        <taxon>Legionella</taxon>
    </lineage>
</organism>
<accession>A0A433JKT7</accession>
<evidence type="ECO:0000256" key="1">
    <source>
        <dbReference type="SAM" id="Phobius"/>
    </source>
</evidence>
<comment type="caution">
    <text evidence="2">The sequence shown here is derived from an EMBL/GenBank/DDBJ whole genome shotgun (WGS) entry which is preliminary data.</text>
</comment>
<proteinExistence type="predicted"/>
<protein>
    <recommendedName>
        <fullName evidence="4">Yip1 domain-containing protein</fullName>
    </recommendedName>
</protein>
<sequence length="180" mass="20452">MWAALIQEYWQVSTFKRSPADTPYSPLLLGIMMIFFLLILIVQWRLIIVEKKLTLSMAFLAGTSLIFSYIFFTSILLALFRLGSRTVQTLTSLFAGHTIVHLFAFPLLLLGPILVNQALPQPLILLMGIVYLLSTLLLTFWQFSISAYVYKHALMVDYFPAVLASIGLLAVNILVMSFWR</sequence>
<dbReference type="AlphaFoldDB" id="A0A433JKT7"/>
<reference evidence="2 3" key="1">
    <citation type="submission" date="2018-12" db="EMBL/GenBank/DDBJ databases">
        <title>Legionella sp,whole genome shotgun sequence.</title>
        <authorList>
            <person name="Wu H."/>
        </authorList>
    </citation>
    <scope>NUCLEOTIDE SEQUENCE [LARGE SCALE GENOMIC DNA]</scope>
    <source>
        <strain evidence="3">km714</strain>
    </source>
</reference>
<dbReference type="EMBL" id="RZGR01000009">
    <property type="protein sequence ID" value="RUQ89043.1"/>
    <property type="molecule type" value="Genomic_DNA"/>
</dbReference>
<dbReference type="OrthoDB" id="5653628at2"/>
<name>A0A433JKT7_9GAMM</name>
<keyword evidence="1" id="KW-0812">Transmembrane</keyword>
<feature type="transmembrane region" description="Helical" evidence="1">
    <location>
        <begin position="92"/>
        <end position="111"/>
    </location>
</feature>
<gene>
    <name evidence="2" type="ORF">EKM59_04400</name>
</gene>
<evidence type="ECO:0008006" key="4">
    <source>
        <dbReference type="Google" id="ProtNLM"/>
    </source>
</evidence>
<feature type="transmembrane region" description="Helical" evidence="1">
    <location>
        <begin position="123"/>
        <end position="143"/>
    </location>
</feature>
<keyword evidence="1" id="KW-1133">Transmembrane helix</keyword>
<feature type="transmembrane region" description="Helical" evidence="1">
    <location>
        <begin position="59"/>
        <end position="80"/>
    </location>
</feature>
<dbReference type="RefSeq" id="WP_126953037.1">
    <property type="nucleotide sequence ID" value="NZ_RZGR01000009.1"/>
</dbReference>
<dbReference type="Proteomes" id="UP000288012">
    <property type="component" value="Unassembled WGS sequence"/>
</dbReference>